<dbReference type="PROSITE" id="PS00134">
    <property type="entry name" value="TRYPSIN_HIS"/>
    <property type="match status" value="1"/>
</dbReference>
<proteinExistence type="inferred from homology"/>
<dbReference type="GO" id="GO:0004252">
    <property type="term" value="F:serine-type endopeptidase activity"/>
    <property type="evidence" value="ECO:0007669"/>
    <property type="project" value="InterPro"/>
</dbReference>
<dbReference type="InterPro" id="IPR018114">
    <property type="entry name" value="TRYPSIN_HIS"/>
</dbReference>
<name>A0AAW1DPE7_9HEMI</name>
<reference evidence="7 8" key="1">
    <citation type="submission" date="2022-12" db="EMBL/GenBank/DDBJ databases">
        <title>Chromosome-level genome assembly of true bugs.</title>
        <authorList>
            <person name="Ma L."/>
            <person name="Li H."/>
        </authorList>
    </citation>
    <scope>NUCLEOTIDE SEQUENCE [LARGE SCALE GENOMIC DNA]</scope>
    <source>
        <strain evidence="7">Lab_2022b</strain>
    </source>
</reference>
<dbReference type="EMBL" id="JAPXFL010000002">
    <property type="protein sequence ID" value="KAK9510225.1"/>
    <property type="molecule type" value="Genomic_DNA"/>
</dbReference>
<keyword evidence="3" id="KW-0378">Hydrolase</keyword>
<dbReference type="Pfam" id="PF00089">
    <property type="entry name" value="Trypsin"/>
    <property type="match status" value="1"/>
</dbReference>
<dbReference type="PROSITE" id="PS50240">
    <property type="entry name" value="TRYPSIN_DOM"/>
    <property type="match status" value="1"/>
</dbReference>
<dbReference type="InterPro" id="IPR001254">
    <property type="entry name" value="Trypsin_dom"/>
</dbReference>
<evidence type="ECO:0000259" key="6">
    <source>
        <dbReference type="PROSITE" id="PS50240"/>
    </source>
</evidence>
<dbReference type="AlphaFoldDB" id="A0AAW1DPE7"/>
<dbReference type="SMART" id="SM00020">
    <property type="entry name" value="Tryp_SPc"/>
    <property type="match status" value="1"/>
</dbReference>
<evidence type="ECO:0000256" key="3">
    <source>
        <dbReference type="ARBA" id="ARBA00022801"/>
    </source>
</evidence>
<sequence length="285" mass="33125">MIVVGITRSEYIEFRTFIDIREVPYVVAVLVNKRICTGFLVDVRWVVTAAHCLGQDNRHIRVLIGATKVNYPMDVIYPEGFVIHPLYNRETHKQYDIALIKLERKVKMTDYSQIITVDDKGYDINKKRCLIVGYGDHKTNMNRRIHRGWVTMGRKGNASSFIHENCPELKHVETYFDDFYWSYPDHNSQACNGDSGGPLVCDDIVVGMIHGGIKCNINDPNSCYSKKYDLFIILYERFMWLESYVECLPNCTPNYIRDYIPNYCQIATKPSTLYIVLFVLICLLF</sequence>
<evidence type="ECO:0000313" key="7">
    <source>
        <dbReference type="EMBL" id="KAK9510225.1"/>
    </source>
</evidence>
<dbReference type="InterPro" id="IPR050430">
    <property type="entry name" value="Peptidase_S1"/>
</dbReference>
<comment type="similarity">
    <text evidence="1">Belongs to the peptidase S1 family.</text>
</comment>
<dbReference type="Proteomes" id="UP001461498">
    <property type="component" value="Unassembled WGS sequence"/>
</dbReference>
<keyword evidence="8" id="KW-1185">Reference proteome</keyword>
<keyword evidence="5" id="KW-1015">Disulfide bond</keyword>
<keyword evidence="4" id="KW-0720">Serine protease</keyword>
<dbReference type="Gene3D" id="2.40.10.10">
    <property type="entry name" value="Trypsin-like serine proteases"/>
    <property type="match status" value="1"/>
</dbReference>
<gene>
    <name evidence="7" type="ORF">O3M35_005054</name>
</gene>
<feature type="domain" description="Peptidase S1" evidence="6">
    <location>
        <begin position="2"/>
        <end position="246"/>
    </location>
</feature>
<evidence type="ECO:0000256" key="2">
    <source>
        <dbReference type="ARBA" id="ARBA00022670"/>
    </source>
</evidence>
<dbReference type="PRINTS" id="PR00722">
    <property type="entry name" value="CHYMOTRYPSIN"/>
</dbReference>
<accession>A0AAW1DPE7</accession>
<dbReference type="InterPro" id="IPR043504">
    <property type="entry name" value="Peptidase_S1_PA_chymotrypsin"/>
</dbReference>
<protein>
    <recommendedName>
        <fullName evidence="6">Peptidase S1 domain-containing protein</fullName>
    </recommendedName>
</protein>
<evidence type="ECO:0000256" key="5">
    <source>
        <dbReference type="ARBA" id="ARBA00023157"/>
    </source>
</evidence>
<comment type="caution">
    <text evidence="7">The sequence shown here is derived from an EMBL/GenBank/DDBJ whole genome shotgun (WGS) entry which is preliminary data.</text>
</comment>
<evidence type="ECO:0000256" key="1">
    <source>
        <dbReference type="ARBA" id="ARBA00007664"/>
    </source>
</evidence>
<evidence type="ECO:0000313" key="8">
    <source>
        <dbReference type="Proteomes" id="UP001461498"/>
    </source>
</evidence>
<dbReference type="PANTHER" id="PTHR24276">
    <property type="entry name" value="POLYSERASE-RELATED"/>
    <property type="match status" value="1"/>
</dbReference>
<dbReference type="InterPro" id="IPR009003">
    <property type="entry name" value="Peptidase_S1_PA"/>
</dbReference>
<keyword evidence="2" id="KW-0645">Protease</keyword>
<evidence type="ECO:0000256" key="4">
    <source>
        <dbReference type="ARBA" id="ARBA00022825"/>
    </source>
</evidence>
<dbReference type="GO" id="GO:0006508">
    <property type="term" value="P:proteolysis"/>
    <property type="evidence" value="ECO:0007669"/>
    <property type="project" value="UniProtKB-KW"/>
</dbReference>
<dbReference type="InterPro" id="IPR001314">
    <property type="entry name" value="Peptidase_S1A"/>
</dbReference>
<dbReference type="SUPFAM" id="SSF50494">
    <property type="entry name" value="Trypsin-like serine proteases"/>
    <property type="match status" value="1"/>
</dbReference>
<organism evidence="7 8">
    <name type="scientific">Rhynocoris fuscipes</name>
    <dbReference type="NCBI Taxonomy" id="488301"/>
    <lineage>
        <taxon>Eukaryota</taxon>
        <taxon>Metazoa</taxon>
        <taxon>Ecdysozoa</taxon>
        <taxon>Arthropoda</taxon>
        <taxon>Hexapoda</taxon>
        <taxon>Insecta</taxon>
        <taxon>Pterygota</taxon>
        <taxon>Neoptera</taxon>
        <taxon>Paraneoptera</taxon>
        <taxon>Hemiptera</taxon>
        <taxon>Heteroptera</taxon>
        <taxon>Panheteroptera</taxon>
        <taxon>Cimicomorpha</taxon>
        <taxon>Reduviidae</taxon>
        <taxon>Harpactorinae</taxon>
        <taxon>Harpactorini</taxon>
        <taxon>Rhynocoris</taxon>
    </lineage>
</organism>
<dbReference type="PANTHER" id="PTHR24276:SF98">
    <property type="entry name" value="FI18310P1-RELATED"/>
    <property type="match status" value="1"/>
</dbReference>